<feature type="signal peptide" evidence="3">
    <location>
        <begin position="1"/>
        <end position="20"/>
    </location>
</feature>
<dbReference type="Pfam" id="PF09242">
    <property type="entry name" value="FCSD-flav_bind"/>
    <property type="match status" value="1"/>
</dbReference>
<dbReference type="Gene3D" id="3.50.50.60">
    <property type="entry name" value="FAD/NAD(P)-binding domain"/>
    <property type="match status" value="2"/>
</dbReference>
<evidence type="ECO:0000256" key="2">
    <source>
        <dbReference type="ARBA" id="ARBA00022827"/>
    </source>
</evidence>
<keyword evidence="3" id="KW-0732">Signal</keyword>
<evidence type="ECO:0000259" key="5">
    <source>
        <dbReference type="Pfam" id="PF09242"/>
    </source>
</evidence>
<feature type="domain" description="Flavocytochrome c sulphide dehydrogenase flavin-binding" evidence="5">
    <location>
        <begin position="359"/>
        <end position="428"/>
    </location>
</feature>
<feature type="chain" id="PRO_5008643511" evidence="3">
    <location>
        <begin position="21"/>
        <end position="429"/>
    </location>
</feature>
<dbReference type="InterPro" id="IPR016156">
    <property type="entry name" value="FAD/NAD-linked_Rdtase_dimer_sf"/>
</dbReference>
<feature type="domain" description="FAD/NAD(P)-binding" evidence="4">
    <location>
        <begin position="39"/>
        <end position="141"/>
    </location>
</feature>
<reference evidence="8" key="1">
    <citation type="submission" date="2015-05" db="EMBL/GenBank/DDBJ databases">
        <authorList>
            <person name="Rovetto F."/>
            <person name="Cocolin L."/>
            <person name="Illeghems K."/>
            <person name="Van Nieuwerburgh F."/>
            <person name="Houf K."/>
        </authorList>
    </citation>
    <scope>NUCLEOTIDE SEQUENCE [LARGE SCALE GENOMIC DNA]</scope>
    <source>
        <strain evidence="8">DU22</strain>
    </source>
</reference>
<dbReference type="InterPro" id="IPR049386">
    <property type="entry name" value="FCSD_central"/>
</dbReference>
<keyword evidence="7" id="KW-0560">Oxidoreductase</keyword>
<evidence type="ECO:0000313" key="8">
    <source>
        <dbReference type="Proteomes" id="UP000093281"/>
    </source>
</evidence>
<dbReference type="InterPro" id="IPR037092">
    <property type="entry name" value="FlavoCytC_S_DH_flav-bd_sf"/>
</dbReference>
<dbReference type="SUPFAM" id="SSF55424">
    <property type="entry name" value="FAD/NAD-linked reductases, dimerisation (C-terminal) domain"/>
    <property type="match status" value="1"/>
</dbReference>
<dbReference type="EMBL" id="LCUJ01000003">
    <property type="protein sequence ID" value="OCL99454.1"/>
    <property type="molecule type" value="Genomic_DNA"/>
</dbReference>
<evidence type="ECO:0000256" key="1">
    <source>
        <dbReference type="ARBA" id="ARBA00022630"/>
    </source>
</evidence>
<dbReference type="FunFam" id="3.50.50.60:FF:000234">
    <property type="entry name" value="Flavocytochrome C sulfide dehydrogenase"/>
    <property type="match status" value="1"/>
</dbReference>
<dbReference type="STRING" id="544718.AAX25_01213"/>
<name>A0A1C0B793_9BACT</name>
<dbReference type="RefSeq" id="WP_066186389.1">
    <property type="nucleotide sequence ID" value="NZ_LCUJ01000003.1"/>
</dbReference>
<dbReference type="EC" id="1.8.2.3" evidence="7"/>
<protein>
    <submittedName>
        <fullName evidence="7">Sulfide dehydrogenase [flavocytochrome c] flavoprotein chain</fullName>
        <ecNumber evidence="7">1.8.2.3</ecNumber>
    </submittedName>
</protein>
<dbReference type="OrthoDB" id="9802771at2"/>
<comment type="caution">
    <text evidence="7">The sequence shown here is derived from an EMBL/GenBank/DDBJ whole genome shotgun (WGS) entry which is preliminary data.</text>
</comment>
<dbReference type="SUPFAM" id="SSF51905">
    <property type="entry name" value="FAD/NAD(P)-binding domain"/>
    <property type="match status" value="2"/>
</dbReference>
<dbReference type="Pfam" id="PF21706">
    <property type="entry name" value="FCSD_central"/>
    <property type="match status" value="1"/>
</dbReference>
<dbReference type="GO" id="GO:0050660">
    <property type="term" value="F:flavin adenine dinucleotide binding"/>
    <property type="evidence" value="ECO:0007669"/>
    <property type="project" value="InterPro"/>
</dbReference>
<feature type="domain" description="Sulfide dehydrogenase [flavocytochrome c] flavoprotein chain central" evidence="6">
    <location>
        <begin position="168"/>
        <end position="283"/>
    </location>
</feature>
<dbReference type="InterPro" id="IPR036188">
    <property type="entry name" value="FAD/NAD-bd_sf"/>
</dbReference>
<evidence type="ECO:0000256" key="3">
    <source>
        <dbReference type="SAM" id="SignalP"/>
    </source>
</evidence>
<dbReference type="GO" id="GO:0070225">
    <property type="term" value="F:sulfide dehydrogenase activity"/>
    <property type="evidence" value="ECO:0007669"/>
    <property type="project" value="UniProtKB-EC"/>
</dbReference>
<dbReference type="PANTHER" id="PTHR43755">
    <property type="match status" value="1"/>
</dbReference>
<dbReference type="AlphaFoldDB" id="A0A1C0B793"/>
<dbReference type="PATRIC" id="fig|544718.51.peg.1239"/>
<dbReference type="Pfam" id="PF07992">
    <property type="entry name" value="Pyr_redox_2"/>
    <property type="match status" value="1"/>
</dbReference>
<dbReference type="PANTHER" id="PTHR43755:SF1">
    <property type="entry name" value="FAD-DEPENDENT PYRIDINE NUCLEOTIDE-DISULPHIDE OXIDOREDUCTASE"/>
    <property type="match status" value="1"/>
</dbReference>
<evidence type="ECO:0000259" key="4">
    <source>
        <dbReference type="Pfam" id="PF07992"/>
    </source>
</evidence>
<dbReference type="InterPro" id="IPR052541">
    <property type="entry name" value="SQRD"/>
</dbReference>
<dbReference type="Proteomes" id="UP000093281">
    <property type="component" value="Unassembled WGS sequence"/>
</dbReference>
<evidence type="ECO:0000313" key="7">
    <source>
        <dbReference type="EMBL" id="OCL99454.1"/>
    </source>
</evidence>
<gene>
    <name evidence="7" type="primary">fccB</name>
    <name evidence="7" type="ORF">AAX29_01268</name>
</gene>
<organism evidence="7 8">
    <name type="scientific">Aliarcobacter thereius</name>
    <dbReference type="NCBI Taxonomy" id="544718"/>
    <lineage>
        <taxon>Bacteria</taxon>
        <taxon>Pseudomonadati</taxon>
        <taxon>Campylobacterota</taxon>
        <taxon>Epsilonproteobacteria</taxon>
        <taxon>Campylobacterales</taxon>
        <taxon>Arcobacteraceae</taxon>
        <taxon>Aliarcobacter</taxon>
    </lineage>
</organism>
<keyword evidence="1" id="KW-0285">Flavoprotein</keyword>
<keyword evidence="2" id="KW-0274">FAD</keyword>
<proteinExistence type="predicted"/>
<accession>A0A1C0B793</accession>
<sequence length="429" mass="47448">MLNRRDFGKIVLSASALSFAACNSLVSPELTTLNENKQRVVIVGGGFGGATAAKYLRKYDKDVEIVLIEQNKEYYTCPFSNAVISGIEKMDFIKQDLNALQKNHKVKVIYASVRKIDGENNSVILENGEVIKYTKAIVSPGIDFKFEKGYTKDNQKYAPHAVQAGEQTLLLQKQLESMKDGGTFVLVSPADPFRCPPGPYERVSLIAYYLKNNKPNSKIIILDQKESFSKQGLFLQGWKELYGDMIEWRAGSFGGKVISVDPKNKKIVTDEEEIEADVLNYIPNQKAAKIAFDSGLVENDWCPVHPKTFESKLVKNVHVIGDASIATPMPKSAFSASTQAKVTALQISRLLKKQAIINPPKLANTCYSLLNPNYGISVAAVYSAEDKSIVAIEGAGGVSPLKDPDGHIRVLEAKYAYAWYETQTKDIFK</sequence>
<dbReference type="Gene3D" id="3.90.760.10">
    <property type="entry name" value="Flavocytochrome c sulphide dehydrogenase, flavin-binding domain"/>
    <property type="match status" value="1"/>
</dbReference>
<dbReference type="InterPro" id="IPR015323">
    <property type="entry name" value="FlavoCytC_S_DH_flav-bd"/>
</dbReference>
<dbReference type="PROSITE" id="PS51257">
    <property type="entry name" value="PROKAR_LIPOPROTEIN"/>
    <property type="match status" value="1"/>
</dbReference>
<evidence type="ECO:0000259" key="6">
    <source>
        <dbReference type="Pfam" id="PF21706"/>
    </source>
</evidence>
<dbReference type="InterPro" id="IPR023753">
    <property type="entry name" value="FAD/NAD-binding_dom"/>
</dbReference>